<dbReference type="PANTHER" id="PTHR42682:SF5">
    <property type="entry name" value="HYDROGENASE-4 COMPONENT F"/>
    <property type="match status" value="1"/>
</dbReference>
<comment type="subcellular location">
    <subcellularLocation>
        <location evidence="1">Cell membrane</location>
        <topology evidence="1">Multi-pass membrane protein</topology>
    </subcellularLocation>
    <subcellularLocation>
        <location evidence="7">Membrane</location>
        <topology evidence="7">Multi-pass membrane protein</topology>
    </subcellularLocation>
</comment>
<sequence length="475" mass="51279">MLILIPLGIAGLSLVISSNRLRPWLLPVAALVHSTVTLLVLHNPDQRTSNSWLLLDPVSTIILITVSGLFFLSSFYAVGYLYHRLERSNRFFVASLSAFLGLISLAIWSHHLGLMWVAIEGTTLVTAPLIYFNKSKQSIEATWKYLLVGSVGIALALLGTFFLAYSAIAEGKEASLDLITLLETAPHMSKLWLKSAFILLLVGYGTKMGLAPMHTWKPDAYGEAPGVVGAILAGGVTSGAFLALLRMYQIVTAAGEGAFASRLLVFMGLFSMLTAAIFMINQRDFKRTLAYSSVEHMGILVLGVGIGGLALWGALLHVIMNAFTKGTLFLSAGNIHRAYKEKNTNTVQGAYRRLPLSASLFLAGFLAITGSPPFGPFISESSILNGAFGSGHFVAGSLFLVFLLVVFIGMGITVLKVVQGSVPPEAKHSEYRDSFLTAFPPLAFLLTTLILGVYIPPFLRDLITQAVSFLGNYKL</sequence>
<evidence type="ECO:0000256" key="1">
    <source>
        <dbReference type="ARBA" id="ARBA00004651"/>
    </source>
</evidence>
<dbReference type="InterPro" id="IPR001750">
    <property type="entry name" value="ND/Mrp_TM"/>
</dbReference>
<feature type="transmembrane region" description="Helical" evidence="8">
    <location>
        <begin position="91"/>
        <end position="108"/>
    </location>
</feature>
<dbReference type="GO" id="GO:0016491">
    <property type="term" value="F:oxidoreductase activity"/>
    <property type="evidence" value="ECO:0007669"/>
    <property type="project" value="UniProtKB-KW"/>
</dbReference>
<evidence type="ECO:0000256" key="6">
    <source>
        <dbReference type="ARBA" id="ARBA00023136"/>
    </source>
</evidence>
<dbReference type="EMBL" id="DSVL01000345">
    <property type="protein sequence ID" value="HFH30058.1"/>
    <property type="molecule type" value="Genomic_DNA"/>
</dbReference>
<dbReference type="InterPro" id="IPR003918">
    <property type="entry name" value="NADH_UbQ_OxRdtase"/>
</dbReference>
<evidence type="ECO:0000256" key="3">
    <source>
        <dbReference type="ARBA" id="ARBA00022692"/>
    </source>
</evidence>
<dbReference type="Pfam" id="PF00361">
    <property type="entry name" value="Proton_antipo_M"/>
    <property type="match status" value="1"/>
</dbReference>
<keyword evidence="3 7" id="KW-0812">Transmembrane</keyword>
<evidence type="ECO:0000256" key="7">
    <source>
        <dbReference type="RuleBase" id="RU000320"/>
    </source>
</evidence>
<feature type="transmembrane region" description="Helical" evidence="8">
    <location>
        <begin position="227"/>
        <end position="247"/>
    </location>
</feature>
<comment type="caution">
    <text evidence="10">The sequence shown here is derived from an EMBL/GenBank/DDBJ whole genome shotgun (WGS) entry which is preliminary data.</text>
</comment>
<dbReference type="InterPro" id="IPR052175">
    <property type="entry name" value="ComplexI-like_HydComp"/>
</dbReference>
<keyword evidence="6 8" id="KW-0472">Membrane</keyword>
<feature type="transmembrane region" description="Helical" evidence="8">
    <location>
        <begin position="58"/>
        <end position="79"/>
    </location>
</feature>
<dbReference type="AlphaFoldDB" id="A0A7C3I540"/>
<evidence type="ECO:0000259" key="9">
    <source>
        <dbReference type="Pfam" id="PF00361"/>
    </source>
</evidence>
<evidence type="ECO:0000256" key="5">
    <source>
        <dbReference type="ARBA" id="ARBA00023002"/>
    </source>
</evidence>
<feature type="transmembrane region" description="Helical" evidence="8">
    <location>
        <begin position="145"/>
        <end position="168"/>
    </location>
</feature>
<feature type="transmembrane region" description="Helical" evidence="8">
    <location>
        <begin position="299"/>
        <end position="320"/>
    </location>
</feature>
<gene>
    <name evidence="10" type="ORF">ENS59_11220</name>
</gene>
<protein>
    <submittedName>
        <fullName evidence="10">Hydrogenase</fullName>
    </submittedName>
</protein>
<evidence type="ECO:0000256" key="8">
    <source>
        <dbReference type="SAM" id="Phobius"/>
    </source>
</evidence>
<feature type="domain" description="NADH:quinone oxidoreductase/Mrp antiporter transmembrane" evidence="9">
    <location>
        <begin position="109"/>
        <end position="398"/>
    </location>
</feature>
<evidence type="ECO:0000256" key="2">
    <source>
        <dbReference type="ARBA" id="ARBA00022475"/>
    </source>
</evidence>
<keyword evidence="5" id="KW-0560">Oxidoreductase</keyword>
<feature type="transmembrane region" description="Helical" evidence="8">
    <location>
        <begin position="360"/>
        <end position="379"/>
    </location>
</feature>
<dbReference type="GO" id="GO:0005886">
    <property type="term" value="C:plasma membrane"/>
    <property type="evidence" value="ECO:0007669"/>
    <property type="project" value="UniProtKB-SubCell"/>
</dbReference>
<keyword evidence="2" id="KW-1003">Cell membrane</keyword>
<dbReference type="GO" id="GO:0042773">
    <property type="term" value="P:ATP synthesis coupled electron transport"/>
    <property type="evidence" value="ECO:0007669"/>
    <property type="project" value="InterPro"/>
</dbReference>
<name>A0A7C3I540_9SPIR</name>
<accession>A0A7C3I540</accession>
<evidence type="ECO:0000256" key="4">
    <source>
        <dbReference type="ARBA" id="ARBA00022989"/>
    </source>
</evidence>
<feature type="transmembrane region" description="Helical" evidence="8">
    <location>
        <begin position="114"/>
        <end position="133"/>
    </location>
</feature>
<evidence type="ECO:0000313" key="10">
    <source>
        <dbReference type="EMBL" id="HFH30058.1"/>
    </source>
</evidence>
<proteinExistence type="predicted"/>
<feature type="transmembrane region" description="Helical" evidence="8">
    <location>
        <begin position="259"/>
        <end position="278"/>
    </location>
</feature>
<organism evidence="10">
    <name type="scientific">Gracilinema caldarium</name>
    <dbReference type="NCBI Taxonomy" id="215591"/>
    <lineage>
        <taxon>Bacteria</taxon>
        <taxon>Pseudomonadati</taxon>
        <taxon>Spirochaetota</taxon>
        <taxon>Spirochaetia</taxon>
        <taxon>Spirochaetales</taxon>
        <taxon>Breznakiellaceae</taxon>
        <taxon>Gracilinema</taxon>
    </lineage>
</organism>
<reference evidence="10" key="1">
    <citation type="journal article" date="2020" name="mSystems">
        <title>Genome- and Community-Level Interaction Insights into Carbon Utilization and Element Cycling Functions of Hydrothermarchaeota in Hydrothermal Sediment.</title>
        <authorList>
            <person name="Zhou Z."/>
            <person name="Liu Y."/>
            <person name="Xu W."/>
            <person name="Pan J."/>
            <person name="Luo Z.H."/>
            <person name="Li M."/>
        </authorList>
    </citation>
    <scope>NUCLEOTIDE SEQUENCE [LARGE SCALE GENOMIC DNA]</scope>
    <source>
        <strain evidence="10">SpSt-503</strain>
    </source>
</reference>
<feature type="transmembrane region" description="Helical" evidence="8">
    <location>
        <begin position="435"/>
        <end position="455"/>
    </location>
</feature>
<feature type="transmembrane region" description="Helical" evidence="8">
    <location>
        <begin position="391"/>
        <end position="415"/>
    </location>
</feature>
<dbReference type="PANTHER" id="PTHR42682">
    <property type="entry name" value="HYDROGENASE-4 COMPONENT F"/>
    <property type="match status" value="1"/>
</dbReference>
<dbReference type="PRINTS" id="PR01437">
    <property type="entry name" value="NUOXDRDTASE4"/>
</dbReference>
<keyword evidence="4 8" id="KW-1133">Transmembrane helix</keyword>
<dbReference type="GO" id="GO:0008137">
    <property type="term" value="F:NADH dehydrogenase (ubiquinone) activity"/>
    <property type="evidence" value="ECO:0007669"/>
    <property type="project" value="InterPro"/>
</dbReference>